<feature type="region of interest" description="Disordered" evidence="1">
    <location>
        <begin position="420"/>
        <end position="513"/>
    </location>
</feature>
<organism evidence="4 5">
    <name type="scientific">Stichopus japonicus</name>
    <name type="common">Sea cucumber</name>
    <dbReference type="NCBI Taxonomy" id="307972"/>
    <lineage>
        <taxon>Eukaryota</taxon>
        <taxon>Metazoa</taxon>
        <taxon>Echinodermata</taxon>
        <taxon>Eleutherozoa</taxon>
        <taxon>Echinozoa</taxon>
        <taxon>Holothuroidea</taxon>
        <taxon>Aspidochirotacea</taxon>
        <taxon>Aspidochirotida</taxon>
        <taxon>Stichopodidae</taxon>
        <taxon>Apostichopus</taxon>
    </lineage>
</organism>
<evidence type="ECO:0000313" key="4">
    <source>
        <dbReference type="EMBL" id="PIK62411.1"/>
    </source>
</evidence>
<keyword evidence="2" id="KW-0472">Membrane</keyword>
<evidence type="ECO:0000256" key="3">
    <source>
        <dbReference type="SAM" id="SignalP"/>
    </source>
</evidence>
<accession>A0A2G8LQA7</accession>
<feature type="compositionally biased region" description="Polar residues" evidence="1">
    <location>
        <begin position="441"/>
        <end position="452"/>
    </location>
</feature>
<feature type="chain" id="PRO_5013896703" description="Ig-like domain-containing protein" evidence="3">
    <location>
        <begin position="29"/>
        <end position="513"/>
    </location>
</feature>
<evidence type="ECO:0000256" key="1">
    <source>
        <dbReference type="SAM" id="MobiDB-lite"/>
    </source>
</evidence>
<dbReference type="AlphaFoldDB" id="A0A2G8LQA7"/>
<reference evidence="4 5" key="1">
    <citation type="journal article" date="2017" name="PLoS Biol.">
        <title>The sea cucumber genome provides insights into morphological evolution and visceral regeneration.</title>
        <authorList>
            <person name="Zhang X."/>
            <person name="Sun L."/>
            <person name="Yuan J."/>
            <person name="Sun Y."/>
            <person name="Gao Y."/>
            <person name="Zhang L."/>
            <person name="Li S."/>
            <person name="Dai H."/>
            <person name="Hamel J.F."/>
            <person name="Liu C."/>
            <person name="Yu Y."/>
            <person name="Liu S."/>
            <person name="Lin W."/>
            <person name="Guo K."/>
            <person name="Jin S."/>
            <person name="Xu P."/>
            <person name="Storey K.B."/>
            <person name="Huan P."/>
            <person name="Zhang T."/>
            <person name="Zhou Y."/>
            <person name="Zhang J."/>
            <person name="Lin C."/>
            <person name="Li X."/>
            <person name="Xing L."/>
            <person name="Huo D."/>
            <person name="Sun M."/>
            <person name="Wang L."/>
            <person name="Mercier A."/>
            <person name="Li F."/>
            <person name="Yang H."/>
            <person name="Xiang J."/>
        </authorList>
    </citation>
    <scope>NUCLEOTIDE SEQUENCE [LARGE SCALE GENOMIC DNA]</scope>
    <source>
        <strain evidence="4">Shaxun</strain>
        <tissue evidence="4">Muscle</tissue>
    </source>
</reference>
<feature type="compositionally biased region" description="Acidic residues" evidence="1">
    <location>
        <begin position="488"/>
        <end position="504"/>
    </location>
</feature>
<evidence type="ECO:0000256" key="2">
    <source>
        <dbReference type="SAM" id="Phobius"/>
    </source>
</evidence>
<evidence type="ECO:0000313" key="5">
    <source>
        <dbReference type="Proteomes" id="UP000230750"/>
    </source>
</evidence>
<feature type="compositionally biased region" description="Basic and acidic residues" evidence="1">
    <location>
        <begin position="471"/>
        <end position="487"/>
    </location>
</feature>
<feature type="compositionally biased region" description="Low complexity" evidence="1">
    <location>
        <begin position="453"/>
        <end position="465"/>
    </location>
</feature>
<comment type="caution">
    <text evidence="4">The sequence shown here is derived from an EMBL/GenBank/DDBJ whole genome shotgun (WGS) entry which is preliminary data.</text>
</comment>
<keyword evidence="2" id="KW-1133">Transmembrane helix</keyword>
<dbReference type="EMBL" id="MRZV01000012">
    <property type="protein sequence ID" value="PIK62411.1"/>
    <property type="molecule type" value="Genomic_DNA"/>
</dbReference>
<dbReference type="OrthoDB" id="10638205at2759"/>
<feature type="transmembrane region" description="Helical" evidence="2">
    <location>
        <begin position="366"/>
        <end position="391"/>
    </location>
</feature>
<gene>
    <name evidence="4" type="ORF">BSL78_00611</name>
</gene>
<keyword evidence="2" id="KW-0812">Transmembrane</keyword>
<sequence length="513" mass="56308">MAPRRLNSYVSLIAIFLVVDTLLLVALAELTFGPEDPNNNEVIFEGENVTLICRVTDVTTGEIVTFDVTRGQTNIIIKNVDVSGGAISQFETMDNEIRFVLPFVKVSSTTRFNCAVTSSNQMTQMKFYALTVSPSNATQCRQNSTYEKLSTDTLRLSCYYLSSFYSDNLVWIKTDSNGISSELTTDLTVVSNNKRLLVSYVQPSEELSPSNYFCQTSANVNPRLLEPSQGCNAGSFVVYSQPLVTFSPNRQSIAAGESRNVTCINVSIQGALLTPIWPGQMAVKNVSFDTLFGSNILQITVSDSVKDGTLIDITCTAFVGTGRIPYTLTLTVGDSILTSTLPSINMQTGSEGPGTNETPNQPLSTMLLVIIAGTGVAFILAVVLSVILCYCMCKKGEVVENEQQDFAVLYGKVLRRSQRSNDGTLDRKNTSSFEYSRPVTYDNNGGVSSSQSLTNLEDNNTDDNNVIISQPDDKYDRVNHSINHDVDENRDDEEENPYGDDAMDDVPNNPDYY</sequence>
<keyword evidence="5" id="KW-1185">Reference proteome</keyword>
<name>A0A2G8LQA7_STIJA</name>
<protein>
    <recommendedName>
        <fullName evidence="6">Ig-like domain-containing protein</fullName>
    </recommendedName>
</protein>
<dbReference type="Proteomes" id="UP000230750">
    <property type="component" value="Unassembled WGS sequence"/>
</dbReference>
<evidence type="ECO:0008006" key="6">
    <source>
        <dbReference type="Google" id="ProtNLM"/>
    </source>
</evidence>
<keyword evidence="3" id="KW-0732">Signal</keyword>
<proteinExistence type="predicted"/>
<feature type="signal peptide" evidence="3">
    <location>
        <begin position="1"/>
        <end position="28"/>
    </location>
</feature>